<evidence type="ECO:0000256" key="3">
    <source>
        <dbReference type="ARBA" id="ARBA00023235"/>
    </source>
</evidence>
<dbReference type="Gene3D" id="3.90.226.10">
    <property type="entry name" value="2-enoyl-CoA Hydratase, Chain A, domain 1"/>
    <property type="match status" value="1"/>
</dbReference>
<dbReference type="RefSeq" id="WP_202832534.1">
    <property type="nucleotide sequence ID" value="NZ_JAETWB010000006.1"/>
</dbReference>
<evidence type="ECO:0000256" key="1">
    <source>
        <dbReference type="ARBA" id="ARBA00004275"/>
    </source>
</evidence>
<keyword evidence="2" id="KW-0576">Peroxisome</keyword>
<comment type="subcellular location">
    <subcellularLocation>
        <location evidence="1">Peroxisome</location>
    </subcellularLocation>
</comment>
<dbReference type="Proteomes" id="UP000660885">
    <property type="component" value="Unassembled WGS sequence"/>
</dbReference>
<comment type="caution">
    <text evidence="4">The sequence shown here is derived from an EMBL/GenBank/DDBJ whole genome shotgun (WGS) entry which is preliminary data.</text>
</comment>
<dbReference type="InterPro" id="IPR001753">
    <property type="entry name" value="Enoyl-CoA_hydra/iso"/>
</dbReference>
<accession>A0ABS1U3M5</accession>
<evidence type="ECO:0000256" key="2">
    <source>
        <dbReference type="ARBA" id="ARBA00023140"/>
    </source>
</evidence>
<name>A0ABS1U3M5_9PROT</name>
<gene>
    <name evidence="4" type="ORF">JMJ56_14740</name>
</gene>
<organism evidence="4 5">
    <name type="scientific">Belnapia arida</name>
    <dbReference type="NCBI Taxonomy" id="2804533"/>
    <lineage>
        <taxon>Bacteria</taxon>
        <taxon>Pseudomonadati</taxon>
        <taxon>Pseudomonadota</taxon>
        <taxon>Alphaproteobacteria</taxon>
        <taxon>Acetobacterales</taxon>
        <taxon>Roseomonadaceae</taxon>
        <taxon>Belnapia</taxon>
    </lineage>
</organism>
<sequence>MPNADAKPLKTQHSGAAVENIEVSVADGVCTVVIARPEKKNSLTRTMYAGLASAIEESAANPAVRCLLLTGAGEVFCAGNDIGEFQNRTPEDPNAPPPSKRFYYGLANYEKPIVAAVPGLAIGIGCTMLMHCDIVYAAPEARFRMPFVDLGLVPELGSSMIVPWMVGRQKAAELMLLGEFFGAEAAREMGFVNRIMDRAELLPNARATAAVLAAKPPEAMRLTRRLLRQHHAILLERMEEERTILAAQLQTAETQAIMANVLKKR</sequence>
<protein>
    <submittedName>
        <fullName evidence="4">Enoyl-CoA hydratase/isomerase family protein</fullName>
    </submittedName>
</protein>
<evidence type="ECO:0000313" key="5">
    <source>
        <dbReference type="Proteomes" id="UP000660885"/>
    </source>
</evidence>
<reference evidence="4 5" key="1">
    <citation type="submission" date="2021-01" db="EMBL/GenBank/DDBJ databases">
        <title>Belnapia mucosa sp. nov. and Belnapia arida sp. nov., isolated from the Tabernas Desert (Almeria, Spain).</title>
        <authorList>
            <person name="Molina-Menor E."/>
            <person name="Vidal-Verdu A."/>
            <person name="Calonge A."/>
            <person name="Satari L."/>
            <person name="Pereto J."/>
            <person name="Porcar M."/>
        </authorList>
    </citation>
    <scope>NUCLEOTIDE SEQUENCE [LARGE SCALE GENOMIC DNA]</scope>
    <source>
        <strain evidence="4 5">T18</strain>
    </source>
</reference>
<dbReference type="InterPro" id="IPR029045">
    <property type="entry name" value="ClpP/crotonase-like_dom_sf"/>
</dbReference>
<dbReference type="Pfam" id="PF00378">
    <property type="entry name" value="ECH_1"/>
    <property type="match status" value="1"/>
</dbReference>
<dbReference type="SUPFAM" id="SSF52096">
    <property type="entry name" value="ClpP/crotonase"/>
    <property type="match status" value="1"/>
</dbReference>
<dbReference type="PANTHER" id="PTHR43684:SF1">
    <property type="entry name" value="ENOYL-COA DELTA ISOMERASE 2"/>
    <property type="match status" value="1"/>
</dbReference>
<dbReference type="PANTHER" id="PTHR43684">
    <property type="match status" value="1"/>
</dbReference>
<dbReference type="EMBL" id="JAETWB010000006">
    <property type="protein sequence ID" value="MBL6079274.1"/>
    <property type="molecule type" value="Genomic_DNA"/>
</dbReference>
<keyword evidence="5" id="KW-1185">Reference proteome</keyword>
<dbReference type="InterPro" id="IPR051053">
    <property type="entry name" value="ECH/Chromodomain_protein"/>
</dbReference>
<dbReference type="CDD" id="cd06558">
    <property type="entry name" value="crotonase-like"/>
    <property type="match status" value="1"/>
</dbReference>
<keyword evidence="3" id="KW-0413">Isomerase</keyword>
<proteinExistence type="predicted"/>
<evidence type="ECO:0000313" key="4">
    <source>
        <dbReference type="EMBL" id="MBL6079274.1"/>
    </source>
</evidence>